<dbReference type="InterPro" id="IPR007543">
    <property type="entry name" value="LptD_C"/>
</dbReference>
<dbReference type="Proteomes" id="UP000026922">
    <property type="component" value="Unassembled WGS sequence"/>
</dbReference>
<dbReference type="GO" id="GO:1990351">
    <property type="term" value="C:transporter complex"/>
    <property type="evidence" value="ECO:0007669"/>
    <property type="project" value="TreeGrafter"/>
</dbReference>
<keyword evidence="3" id="KW-1185">Reference proteome</keyword>
<reference evidence="2 3" key="1">
    <citation type="journal article" date="2013" name="Genome Announc.">
        <title>Draft Genome Sequence of Holospora undulata Strain HU1, a Micronucleus-Specific Symbiont of the Ciliate Paramecium caudatum.</title>
        <authorList>
            <person name="Dohra H."/>
            <person name="Suzuki H."/>
            <person name="Suzuki T."/>
            <person name="Tanaka K."/>
            <person name="Fujishima M."/>
        </authorList>
    </citation>
    <scope>NUCLEOTIDE SEQUENCE [LARGE SCALE GENOMIC DNA]</scope>
    <source>
        <strain evidence="2 3">HU1</strain>
    </source>
</reference>
<dbReference type="GO" id="GO:0009279">
    <property type="term" value="C:cell outer membrane"/>
    <property type="evidence" value="ECO:0007669"/>
    <property type="project" value="TreeGrafter"/>
</dbReference>
<dbReference type="EMBL" id="ARPM03000127">
    <property type="protein sequence ID" value="ETZ05006.1"/>
    <property type="molecule type" value="Genomic_DNA"/>
</dbReference>
<name>A0A061JGA3_9PROT</name>
<dbReference type="AlphaFoldDB" id="A0A061JGA3"/>
<dbReference type="RefSeq" id="WP_006288659.1">
    <property type="nucleotide sequence ID" value="NZ_ARPM03000127.1"/>
</dbReference>
<comment type="caution">
    <text evidence="2">The sequence shown here is derived from an EMBL/GenBank/DDBJ whole genome shotgun (WGS) entry which is preliminary data.</text>
</comment>
<dbReference type="InterPro" id="IPR050218">
    <property type="entry name" value="LptD"/>
</dbReference>
<gene>
    <name evidence="2" type="ORF">K737_300575</name>
</gene>
<organism evidence="2 3">
    <name type="scientific">Holospora undulata HU1</name>
    <dbReference type="NCBI Taxonomy" id="1321371"/>
    <lineage>
        <taxon>Bacteria</taxon>
        <taxon>Pseudomonadati</taxon>
        <taxon>Pseudomonadota</taxon>
        <taxon>Alphaproteobacteria</taxon>
        <taxon>Holosporales</taxon>
        <taxon>Holosporaceae</taxon>
        <taxon>Holospora</taxon>
    </lineage>
</organism>
<evidence type="ECO:0000313" key="3">
    <source>
        <dbReference type="Proteomes" id="UP000026922"/>
    </source>
</evidence>
<dbReference type="PANTHER" id="PTHR30189">
    <property type="entry name" value="LPS-ASSEMBLY PROTEIN"/>
    <property type="match status" value="1"/>
</dbReference>
<feature type="domain" description="LptD C-terminal" evidence="1">
    <location>
        <begin position="315"/>
        <end position="633"/>
    </location>
</feature>
<evidence type="ECO:0000259" key="1">
    <source>
        <dbReference type="Pfam" id="PF04453"/>
    </source>
</evidence>
<proteinExistence type="predicted"/>
<dbReference type="GO" id="GO:0061024">
    <property type="term" value="P:membrane organization"/>
    <property type="evidence" value="ECO:0007669"/>
    <property type="project" value="InterPro"/>
</dbReference>
<protein>
    <submittedName>
        <fullName evidence="2">LPS-assembly protein LptD</fullName>
    </submittedName>
</protein>
<dbReference type="PANTHER" id="PTHR30189:SF1">
    <property type="entry name" value="LPS-ASSEMBLY PROTEIN LPTD"/>
    <property type="match status" value="1"/>
</dbReference>
<evidence type="ECO:0000313" key="2">
    <source>
        <dbReference type="EMBL" id="ETZ05006.1"/>
    </source>
</evidence>
<accession>A0A061JGA3</accession>
<sequence length="816" mass="93309">MFFINIWILYPACWAYFFRVTKVTLLGIPVVGGMLSYSNTAFALFSLHPSVRYCPHVQDWKAYQDSPFLVELQEGSYDEKSRVLIVSGPCTLRQGHVKLECSYLLYDQSKNEIFVQNGQLKDSAGDRIFFDKGTLKSTLSAGTLHNVRMLTYLRERITARKIIKFSEEKIRAERISYTPCHACKDRLSEEPLWSLHSTIVEQDQKNSQTEYTDTTLKLKGIPFIQVPYFYLPTRPRSGMLAPYVGGNVGAGFYTGLPYYYRMSAQQDLKVTPFYMQSGGGMIASDYRKRFYQGAVQISGAANLAPKQQTVDHQGFRGYGALDLDSHFSPHWRFFMHEYIVSDRTFFTTRPFFGFTSAPYLESKSGFEGFYPKHWFSFRTLRYQDLSPDDTTEGSCAVTPELKYCYRSGMFSKKITADIEVGTVSLYNKEGTQMQRATMDSALEVHHLTNRGIQIHGSVRLGQALYSAQICPLSVLHQPSPYTSFAMLYIQPEKVSPLLGLPRINTHYYRIFPEAEVTFRYPVMMGCRWIITPELQTVAAPGKINSWRIPNQDSQNVQFHDSNLLAHNRFTGLDRVDDGSRVNYALNVQYQLNCTQNIEAYIGQRWSGTPPALELIPVGIRKGFSDVVGRVSWNSSWAKLLYRFRVHTPKLDSQTHMLGGSIGSKILECSGNYIFISAPPLAINPLYRTLAHQITIQAKTNLFTRNWHLRAFVTQNLKKNRTYELSENIPHSNRPLNQGVGVGYENECFLFDFFLQYSRYRMAEDLRPGISFGISINLKQLGKIQTSKQLFSRKPDKRQSEIPSFPSNCGVETFFPT</sequence>
<dbReference type="Pfam" id="PF04453">
    <property type="entry name" value="LptD"/>
    <property type="match status" value="1"/>
</dbReference>